<evidence type="ECO:0000313" key="4">
    <source>
        <dbReference type="Proteomes" id="UP000182932"/>
    </source>
</evidence>
<dbReference type="Pfam" id="PF25455">
    <property type="entry name" value="Beta-barrel_CAF17_C"/>
    <property type="match status" value="1"/>
</dbReference>
<dbReference type="InterPro" id="IPR045179">
    <property type="entry name" value="YgfZ/GcvT"/>
</dbReference>
<dbReference type="RefSeq" id="WP_074836154.1">
    <property type="nucleotide sequence ID" value="NZ_CATLQZ010000014.1"/>
</dbReference>
<dbReference type="PIRSF" id="PIRSF006487">
    <property type="entry name" value="GcvT"/>
    <property type="match status" value="1"/>
</dbReference>
<dbReference type="AlphaFoldDB" id="A0A975W9D3"/>
<dbReference type="Proteomes" id="UP000182932">
    <property type="component" value="Unassembled WGS sequence"/>
</dbReference>
<dbReference type="Gene3D" id="3.30.1360.120">
    <property type="entry name" value="Probable tRNA modification gtpase trme, domain 1"/>
    <property type="match status" value="2"/>
</dbReference>
<proteinExistence type="predicted"/>
<accession>A0A975W9D3</accession>
<dbReference type="EMBL" id="FNYY01000005">
    <property type="protein sequence ID" value="SEJ34259.1"/>
    <property type="molecule type" value="Genomic_DNA"/>
</dbReference>
<dbReference type="GO" id="GO:0016226">
    <property type="term" value="P:iron-sulfur cluster assembly"/>
    <property type="evidence" value="ECO:0007669"/>
    <property type="project" value="TreeGrafter"/>
</dbReference>
<dbReference type="NCBIfam" id="TIGR03317">
    <property type="entry name" value="ygfZ_signature"/>
    <property type="match status" value="1"/>
</dbReference>
<evidence type="ECO:0000259" key="2">
    <source>
        <dbReference type="Pfam" id="PF25455"/>
    </source>
</evidence>
<dbReference type="InterPro" id="IPR027266">
    <property type="entry name" value="TrmE/GcvT-like"/>
</dbReference>
<organism evidence="3 4">
    <name type="scientific">Marinovum algicola</name>
    <dbReference type="NCBI Taxonomy" id="42444"/>
    <lineage>
        <taxon>Bacteria</taxon>
        <taxon>Pseudomonadati</taxon>
        <taxon>Pseudomonadota</taxon>
        <taxon>Alphaproteobacteria</taxon>
        <taxon>Rhodobacterales</taxon>
        <taxon>Roseobacteraceae</taxon>
        <taxon>Marinovum</taxon>
    </lineage>
</organism>
<protein>
    <recommendedName>
        <fullName evidence="2">CAF17 C-terminal domain-containing protein</fullName>
    </recommendedName>
</protein>
<gene>
    <name evidence="3" type="ORF">SAMN04487940_10549</name>
</gene>
<evidence type="ECO:0000313" key="3">
    <source>
        <dbReference type="EMBL" id="SEJ34259.1"/>
    </source>
</evidence>
<feature type="domain" description="CAF17 C-terminal" evidence="2">
    <location>
        <begin position="189"/>
        <end position="247"/>
    </location>
</feature>
<reference evidence="3 4" key="1">
    <citation type="submission" date="2016-10" db="EMBL/GenBank/DDBJ databases">
        <authorList>
            <person name="Varghese N."/>
            <person name="Submissions S."/>
        </authorList>
    </citation>
    <scope>NUCLEOTIDE SEQUENCE [LARGE SCALE GENOMIC DNA]</scope>
    <source>
        <strain evidence="3 4">FF3</strain>
    </source>
</reference>
<sequence length="253" mass="27030">MNTYAGKRRVLRLAGGDVRDFLQGLVSNDVARLDRGLVYAAMLTPQGKLIADFFLQADGADVLMDLPAELAEGLAKRLTMYKLRADVTIGPTDLAVSRGTGAAPAGALPDPRDDRLGWRLIAPEAVEADDTDWDALHVAAMVPRWGRELGPDSYLLEMGFERLAGVDFRKGCYVGQEVTARMKHKTELRKGLAQVAVDGAADPGSEITANGKPVGVLGTRAGDRALAYLRFDRARGEMQAGAAQVSLVARGPG</sequence>
<keyword evidence="1" id="KW-0809">Transit peptide</keyword>
<name>A0A975W9D3_9RHOB</name>
<keyword evidence="4" id="KW-1185">Reference proteome</keyword>
<dbReference type="PANTHER" id="PTHR22602:SF0">
    <property type="entry name" value="TRANSFERASE CAF17, MITOCHONDRIAL-RELATED"/>
    <property type="match status" value="1"/>
</dbReference>
<dbReference type="GeneID" id="80818017"/>
<comment type="caution">
    <text evidence="3">The sequence shown here is derived from an EMBL/GenBank/DDBJ whole genome shotgun (WGS) entry which is preliminary data.</text>
</comment>
<dbReference type="SUPFAM" id="SSF103025">
    <property type="entry name" value="Folate-binding domain"/>
    <property type="match status" value="1"/>
</dbReference>
<dbReference type="InterPro" id="IPR057460">
    <property type="entry name" value="CAF17_C"/>
</dbReference>
<dbReference type="PANTHER" id="PTHR22602">
    <property type="entry name" value="TRANSFERASE CAF17, MITOCHONDRIAL-RELATED"/>
    <property type="match status" value="1"/>
</dbReference>
<evidence type="ECO:0000256" key="1">
    <source>
        <dbReference type="ARBA" id="ARBA00022946"/>
    </source>
</evidence>
<dbReference type="InterPro" id="IPR017703">
    <property type="entry name" value="YgfZ/GCV_T_CS"/>
</dbReference>